<dbReference type="GeneID" id="7842062"/>
<keyword evidence="7" id="KW-1185">Reference proteome</keyword>
<sequence length="546" mass="63350">MIINNGQQNQEAQSTRMSYLYLKLLLLVLSIGINSTVYSSIPFIFYQSQLECLDRKTGKTYKCSYQEACDLESYKISSEQMYPQIYSITQYLGLFCDRSILEVYILTSGTLGRLFANIFLVLIPIKKEQKEIIMDIFIFITGLSLCLLQFISSLEMFIISFFIWYFCFSCVYVLVFIFIEEFLPNNNQNKAIALTNIAWPVCTVVYVTFAYYYGHWKNTLVHFVGIPCILISISNFILAFFSPAQQNQQSQLENQQGQIDDEQQMDQDGNILVESEVTPLKGQQSKSIEIYTKEENEKFNDQQQSNIAPQQDVNKPIKETDNCLYKYFPFMFHKVTRNNFYIWTFCCVSIGINYASCYYFLNQIQGDIYVNSLFSTLFEVFASLIATFLVVTFPNNLKIISTLVFLFTGLAFVSLIFFYEPKSNLDQNYSYFQLFIVLFPIIIAKISFDIGWIVLISYLKKVIPISFQQQQFSTSNQLHALAVSFMPSYRYLCIRYDLNPFVGLGVISLLASISTLFFIELSENDCNQHNQKETQQKTNQEKNIES</sequence>
<gene>
    <name evidence="6" type="ORF">TTHERM_00343930</name>
</gene>
<feature type="transmembrane region" description="Helical" evidence="5">
    <location>
        <begin position="20"/>
        <end position="41"/>
    </location>
</feature>
<evidence type="ECO:0000313" key="7">
    <source>
        <dbReference type="Proteomes" id="UP000009168"/>
    </source>
</evidence>
<dbReference type="GO" id="GO:0016020">
    <property type="term" value="C:membrane"/>
    <property type="evidence" value="ECO:0007669"/>
    <property type="project" value="UniProtKB-SubCell"/>
</dbReference>
<dbReference type="Gene3D" id="1.20.1250.20">
    <property type="entry name" value="MFS general substrate transporter like domains"/>
    <property type="match status" value="1"/>
</dbReference>
<dbReference type="Proteomes" id="UP000009168">
    <property type="component" value="Unassembled WGS sequence"/>
</dbReference>
<feature type="transmembrane region" description="Helical" evidence="5">
    <location>
        <begin position="103"/>
        <end position="125"/>
    </location>
</feature>
<dbReference type="PANTHER" id="PTHR24064">
    <property type="entry name" value="SOLUTE CARRIER FAMILY 22 MEMBER"/>
    <property type="match status" value="1"/>
</dbReference>
<dbReference type="InParanoid" id="I7M8H6"/>
<evidence type="ECO:0000256" key="5">
    <source>
        <dbReference type="SAM" id="Phobius"/>
    </source>
</evidence>
<evidence type="ECO:0000313" key="6">
    <source>
        <dbReference type="EMBL" id="EAR98193.2"/>
    </source>
</evidence>
<dbReference type="GO" id="GO:0022857">
    <property type="term" value="F:transmembrane transporter activity"/>
    <property type="evidence" value="ECO:0007669"/>
    <property type="project" value="InterPro"/>
</dbReference>
<feature type="transmembrane region" description="Helical" evidence="5">
    <location>
        <begin position="400"/>
        <end position="419"/>
    </location>
</feature>
<proteinExistence type="predicted"/>
<feature type="transmembrane region" description="Helical" evidence="5">
    <location>
        <begin position="340"/>
        <end position="361"/>
    </location>
</feature>
<feature type="transmembrane region" description="Helical" evidence="5">
    <location>
        <begin position="220"/>
        <end position="241"/>
    </location>
</feature>
<evidence type="ECO:0000256" key="1">
    <source>
        <dbReference type="ARBA" id="ARBA00004141"/>
    </source>
</evidence>
<comment type="subcellular location">
    <subcellularLocation>
        <location evidence="1">Membrane</location>
        <topology evidence="1">Multi-pass membrane protein</topology>
    </subcellularLocation>
</comment>
<feature type="transmembrane region" description="Helical" evidence="5">
    <location>
        <begin position="498"/>
        <end position="519"/>
    </location>
</feature>
<keyword evidence="3 5" id="KW-1133">Transmembrane helix</keyword>
<dbReference type="EMBL" id="GG662654">
    <property type="protein sequence ID" value="EAR98193.2"/>
    <property type="molecule type" value="Genomic_DNA"/>
</dbReference>
<dbReference type="AlphaFoldDB" id="I7M8H6"/>
<evidence type="ECO:0000256" key="2">
    <source>
        <dbReference type="ARBA" id="ARBA00022692"/>
    </source>
</evidence>
<feature type="transmembrane region" description="Helical" evidence="5">
    <location>
        <begin position="191"/>
        <end position="214"/>
    </location>
</feature>
<dbReference type="Pfam" id="PF07690">
    <property type="entry name" value="MFS_1"/>
    <property type="match status" value="1"/>
</dbReference>
<name>I7M8H6_TETTS</name>
<feature type="transmembrane region" description="Helical" evidence="5">
    <location>
        <begin position="132"/>
        <end position="151"/>
    </location>
</feature>
<dbReference type="RefSeq" id="XP_001018438.2">
    <property type="nucleotide sequence ID" value="XM_001018438.2"/>
</dbReference>
<keyword evidence="2 5" id="KW-0812">Transmembrane</keyword>
<evidence type="ECO:0000256" key="3">
    <source>
        <dbReference type="ARBA" id="ARBA00022989"/>
    </source>
</evidence>
<dbReference type="InterPro" id="IPR036259">
    <property type="entry name" value="MFS_trans_sf"/>
</dbReference>
<keyword evidence="4 5" id="KW-0472">Membrane</keyword>
<reference evidence="7" key="1">
    <citation type="journal article" date="2006" name="PLoS Biol.">
        <title>Macronuclear genome sequence of the ciliate Tetrahymena thermophila, a model eukaryote.</title>
        <authorList>
            <person name="Eisen J.A."/>
            <person name="Coyne R.S."/>
            <person name="Wu M."/>
            <person name="Wu D."/>
            <person name="Thiagarajan M."/>
            <person name="Wortman J.R."/>
            <person name="Badger J.H."/>
            <person name="Ren Q."/>
            <person name="Amedeo P."/>
            <person name="Jones K.M."/>
            <person name="Tallon L.J."/>
            <person name="Delcher A.L."/>
            <person name="Salzberg S.L."/>
            <person name="Silva J.C."/>
            <person name="Haas B.J."/>
            <person name="Majoros W.H."/>
            <person name="Farzad M."/>
            <person name="Carlton J.M."/>
            <person name="Smith R.K. Jr."/>
            <person name="Garg J."/>
            <person name="Pearlman R.E."/>
            <person name="Karrer K.M."/>
            <person name="Sun L."/>
            <person name="Manning G."/>
            <person name="Elde N.C."/>
            <person name="Turkewitz A.P."/>
            <person name="Asai D.J."/>
            <person name="Wilkes D.E."/>
            <person name="Wang Y."/>
            <person name="Cai H."/>
            <person name="Collins K."/>
            <person name="Stewart B.A."/>
            <person name="Lee S.R."/>
            <person name="Wilamowska K."/>
            <person name="Weinberg Z."/>
            <person name="Ruzzo W.L."/>
            <person name="Wloga D."/>
            <person name="Gaertig J."/>
            <person name="Frankel J."/>
            <person name="Tsao C.-C."/>
            <person name="Gorovsky M.A."/>
            <person name="Keeling P.J."/>
            <person name="Waller R.F."/>
            <person name="Patron N.J."/>
            <person name="Cherry J.M."/>
            <person name="Stover N.A."/>
            <person name="Krieger C.J."/>
            <person name="del Toro C."/>
            <person name="Ryder H.F."/>
            <person name="Williamson S.C."/>
            <person name="Barbeau R.A."/>
            <person name="Hamilton E.P."/>
            <person name="Orias E."/>
        </authorList>
    </citation>
    <scope>NUCLEOTIDE SEQUENCE [LARGE SCALE GENOMIC DNA]</scope>
    <source>
        <strain evidence="7">SB210</strain>
    </source>
</reference>
<dbReference type="InterPro" id="IPR011701">
    <property type="entry name" value="MFS"/>
</dbReference>
<dbReference type="SUPFAM" id="SSF103473">
    <property type="entry name" value="MFS general substrate transporter"/>
    <property type="match status" value="1"/>
</dbReference>
<protein>
    <submittedName>
        <fullName evidence="6">MFS transporter</fullName>
    </submittedName>
</protein>
<feature type="transmembrane region" description="Helical" evidence="5">
    <location>
        <begin position="157"/>
        <end position="179"/>
    </location>
</feature>
<feature type="transmembrane region" description="Helical" evidence="5">
    <location>
        <begin position="431"/>
        <end position="459"/>
    </location>
</feature>
<accession>I7M8H6</accession>
<feature type="transmembrane region" description="Helical" evidence="5">
    <location>
        <begin position="373"/>
        <end position="393"/>
    </location>
</feature>
<dbReference type="KEGG" id="tet:TTHERM_00343930"/>
<evidence type="ECO:0000256" key="4">
    <source>
        <dbReference type="ARBA" id="ARBA00023136"/>
    </source>
</evidence>
<organism evidence="6 7">
    <name type="scientific">Tetrahymena thermophila (strain SB210)</name>
    <dbReference type="NCBI Taxonomy" id="312017"/>
    <lineage>
        <taxon>Eukaryota</taxon>
        <taxon>Sar</taxon>
        <taxon>Alveolata</taxon>
        <taxon>Ciliophora</taxon>
        <taxon>Intramacronucleata</taxon>
        <taxon>Oligohymenophorea</taxon>
        <taxon>Hymenostomatida</taxon>
        <taxon>Tetrahymenina</taxon>
        <taxon>Tetrahymenidae</taxon>
        <taxon>Tetrahymena</taxon>
    </lineage>
</organism>